<dbReference type="AlphaFoldDB" id="A0A1Y2K9W5"/>
<protein>
    <submittedName>
        <fullName evidence="1">Uncharacterized protein</fullName>
    </submittedName>
</protein>
<evidence type="ECO:0000313" key="1">
    <source>
        <dbReference type="EMBL" id="OSM07620.1"/>
    </source>
</evidence>
<keyword evidence="2" id="KW-1185">Reference proteome</keyword>
<evidence type="ECO:0000313" key="2">
    <source>
        <dbReference type="Proteomes" id="UP000194003"/>
    </source>
</evidence>
<sequence>MTALAFCRREGIDAPLSFAQALGLKATKLCKDLEIRMGRVPDERWGAVNSYPVEVLRECLQSMTGGASC</sequence>
<gene>
    <name evidence="1" type="ORF">MAIT1_04398</name>
</gene>
<reference evidence="1 2" key="1">
    <citation type="journal article" date="2016" name="BMC Genomics">
        <title>Combined genomic and structural analyses of a cultured magnetotactic bacterium reveals its niche adaptation to a dynamic environment.</title>
        <authorList>
            <person name="Araujo A.C."/>
            <person name="Morillo V."/>
            <person name="Cypriano J."/>
            <person name="Teixeira L.C."/>
            <person name="Leao P."/>
            <person name="Lyra S."/>
            <person name="Almeida L.G."/>
            <person name="Bazylinski D.A."/>
            <person name="Vasconcellos A.T."/>
            <person name="Abreu F."/>
            <person name="Lins U."/>
        </authorList>
    </citation>
    <scope>NUCLEOTIDE SEQUENCE [LARGE SCALE GENOMIC DNA]</scope>
    <source>
        <strain evidence="1 2">IT-1</strain>
    </source>
</reference>
<proteinExistence type="predicted"/>
<organism evidence="1 2">
    <name type="scientific">Magnetofaba australis IT-1</name>
    <dbReference type="NCBI Taxonomy" id="1434232"/>
    <lineage>
        <taxon>Bacteria</taxon>
        <taxon>Pseudomonadati</taxon>
        <taxon>Pseudomonadota</taxon>
        <taxon>Magnetococcia</taxon>
        <taxon>Magnetococcales</taxon>
        <taxon>Magnetococcaceae</taxon>
        <taxon>Magnetofaba</taxon>
    </lineage>
</organism>
<comment type="caution">
    <text evidence="1">The sequence shown here is derived from an EMBL/GenBank/DDBJ whole genome shotgun (WGS) entry which is preliminary data.</text>
</comment>
<dbReference type="STRING" id="1434232.MAIT1_04398"/>
<name>A0A1Y2K9W5_9PROT</name>
<dbReference type="Proteomes" id="UP000194003">
    <property type="component" value="Unassembled WGS sequence"/>
</dbReference>
<dbReference type="EMBL" id="LVJN01000013">
    <property type="protein sequence ID" value="OSM07620.1"/>
    <property type="molecule type" value="Genomic_DNA"/>
</dbReference>
<accession>A0A1Y2K9W5</accession>